<dbReference type="Pfam" id="PF00440">
    <property type="entry name" value="TetR_N"/>
    <property type="match status" value="1"/>
</dbReference>
<name>A0A9X4H7F0_9FIRM</name>
<keyword evidence="1 2" id="KW-0238">DNA-binding</keyword>
<reference evidence="4" key="1">
    <citation type="submission" date="2022-02" db="EMBL/GenBank/DDBJ databases">
        <authorList>
            <person name="Leng L."/>
        </authorList>
    </citation>
    <scope>NUCLEOTIDE SEQUENCE</scope>
    <source>
        <strain evidence="4">JI</strain>
    </source>
</reference>
<evidence type="ECO:0000313" key="4">
    <source>
        <dbReference type="EMBL" id="MDF9410058.1"/>
    </source>
</evidence>
<sequence>MKDIADKVGILKGSLYYHFSSKEELLNEVIPGGRN</sequence>
<keyword evidence="5" id="KW-1185">Reference proteome</keyword>
<feature type="domain" description="HTH tetR-type" evidence="3">
    <location>
        <begin position="1"/>
        <end position="35"/>
    </location>
</feature>
<evidence type="ECO:0000313" key="5">
    <source>
        <dbReference type="Proteomes" id="UP001154312"/>
    </source>
</evidence>
<dbReference type="InterPro" id="IPR001647">
    <property type="entry name" value="HTH_TetR"/>
</dbReference>
<proteinExistence type="predicted"/>
<dbReference type="EMBL" id="JAKOAV010000066">
    <property type="protein sequence ID" value="MDF9410058.1"/>
    <property type="molecule type" value="Genomic_DNA"/>
</dbReference>
<comment type="caution">
    <text evidence="2">Lacks conserved residue(s) required for the propagation of feature annotation.</text>
</comment>
<evidence type="ECO:0000259" key="3">
    <source>
        <dbReference type="PROSITE" id="PS50977"/>
    </source>
</evidence>
<comment type="caution">
    <text evidence="4">The sequence shown here is derived from an EMBL/GenBank/DDBJ whole genome shotgun (WGS) entry which is preliminary data.</text>
</comment>
<evidence type="ECO:0000256" key="1">
    <source>
        <dbReference type="ARBA" id="ARBA00023125"/>
    </source>
</evidence>
<dbReference type="Gene3D" id="1.10.357.10">
    <property type="entry name" value="Tetracycline Repressor, domain 2"/>
    <property type="match status" value="1"/>
</dbReference>
<organism evidence="4 5">
    <name type="scientific">Pelotomaculum isophthalicicum JI</name>
    <dbReference type="NCBI Taxonomy" id="947010"/>
    <lineage>
        <taxon>Bacteria</taxon>
        <taxon>Bacillati</taxon>
        <taxon>Bacillota</taxon>
        <taxon>Clostridia</taxon>
        <taxon>Eubacteriales</taxon>
        <taxon>Desulfotomaculaceae</taxon>
        <taxon>Pelotomaculum</taxon>
    </lineage>
</organism>
<accession>A0A9X4H7F0</accession>
<dbReference type="PROSITE" id="PS50977">
    <property type="entry name" value="HTH_TETR_2"/>
    <property type="match status" value="1"/>
</dbReference>
<protein>
    <submittedName>
        <fullName evidence="4">TetR/AcrR family transcriptional regulator</fullName>
    </submittedName>
</protein>
<dbReference type="AlphaFoldDB" id="A0A9X4H7F0"/>
<dbReference type="Proteomes" id="UP001154312">
    <property type="component" value="Unassembled WGS sequence"/>
</dbReference>
<evidence type="ECO:0000256" key="2">
    <source>
        <dbReference type="PROSITE-ProRule" id="PRU00335"/>
    </source>
</evidence>
<gene>
    <name evidence="4" type="ORF">L7E55_17235</name>
</gene>
<dbReference type="GO" id="GO:0003677">
    <property type="term" value="F:DNA binding"/>
    <property type="evidence" value="ECO:0007669"/>
    <property type="project" value="UniProtKB-UniRule"/>
</dbReference>
<dbReference type="SUPFAM" id="SSF46689">
    <property type="entry name" value="Homeodomain-like"/>
    <property type="match status" value="1"/>
</dbReference>
<dbReference type="InterPro" id="IPR009057">
    <property type="entry name" value="Homeodomain-like_sf"/>
</dbReference>